<organism evidence="2 3">
    <name type="scientific">Methyloceanibacter marginalis</name>
    <dbReference type="NCBI Taxonomy" id="1774971"/>
    <lineage>
        <taxon>Bacteria</taxon>
        <taxon>Pseudomonadati</taxon>
        <taxon>Pseudomonadota</taxon>
        <taxon>Alphaproteobacteria</taxon>
        <taxon>Hyphomicrobiales</taxon>
        <taxon>Hyphomicrobiaceae</taxon>
        <taxon>Methyloceanibacter</taxon>
    </lineage>
</organism>
<sequence>MLFGFATAAMAGFVLTAIPNWTGRMPLQGAPLIVLSGVWLLGRAAMATSALIGGLLAALIDLSFLLILFSVVLREIVAGRNWRHFPLPVAVAVLIVANALTQLEPNGLAQSGALGERLGLATFILLISLVGGRIIPSFTRNWLAKRGSDVMPTPLNRFDVGTIILVLAGLGLWVASPDAQFAGVALVVAGLFSFARLLRWRGWRTRYEPILWILHLGYAWVAIGLLLVGCAALFPVAIPYPVGIHAVAVGGIGTMTLAVMTRAIRGHTGRAWQLAPSP</sequence>
<keyword evidence="1" id="KW-0812">Transmembrane</keyword>
<feature type="transmembrane region" description="Helical" evidence="1">
    <location>
        <begin position="85"/>
        <end position="103"/>
    </location>
</feature>
<feature type="transmembrane region" description="Helical" evidence="1">
    <location>
        <begin position="210"/>
        <end position="234"/>
    </location>
</feature>
<name>A0A1E3VV93_9HYPH</name>
<protein>
    <recommendedName>
        <fullName evidence="4">NnrS family protein</fullName>
    </recommendedName>
</protein>
<keyword evidence="1" id="KW-0472">Membrane</keyword>
<feature type="transmembrane region" description="Helical" evidence="1">
    <location>
        <begin position="40"/>
        <end position="73"/>
    </location>
</feature>
<reference evidence="2 3" key="1">
    <citation type="journal article" date="2016" name="Environ. Microbiol.">
        <title>New Methyloceanibacter diversity from North Sea sediments includes methanotroph containing solely the soluble methane monooxygenase.</title>
        <authorList>
            <person name="Vekeman B."/>
            <person name="Kerckhof F.M."/>
            <person name="Cremers G."/>
            <person name="de Vos P."/>
            <person name="Vandamme P."/>
            <person name="Boon N."/>
            <person name="Op den Camp H.J."/>
            <person name="Heylen K."/>
        </authorList>
    </citation>
    <scope>NUCLEOTIDE SEQUENCE [LARGE SCALE GENOMIC DNA]</scope>
    <source>
        <strain evidence="2 3">R-67177</strain>
    </source>
</reference>
<dbReference type="AlphaFoldDB" id="A0A1E3VV93"/>
<dbReference type="InterPro" id="IPR010266">
    <property type="entry name" value="NnrS"/>
</dbReference>
<comment type="caution">
    <text evidence="2">The sequence shown here is derived from an EMBL/GenBank/DDBJ whole genome shotgun (WGS) entry which is preliminary data.</text>
</comment>
<evidence type="ECO:0000256" key="1">
    <source>
        <dbReference type="SAM" id="Phobius"/>
    </source>
</evidence>
<evidence type="ECO:0000313" key="2">
    <source>
        <dbReference type="EMBL" id="ODR97454.1"/>
    </source>
</evidence>
<keyword evidence="1" id="KW-1133">Transmembrane helix</keyword>
<accession>A0A1E3VV93</accession>
<feature type="transmembrane region" description="Helical" evidence="1">
    <location>
        <begin position="181"/>
        <end position="198"/>
    </location>
</feature>
<feature type="transmembrane region" description="Helical" evidence="1">
    <location>
        <begin position="157"/>
        <end position="175"/>
    </location>
</feature>
<proteinExistence type="predicted"/>
<dbReference type="Pfam" id="PF05940">
    <property type="entry name" value="NnrS"/>
    <property type="match status" value="1"/>
</dbReference>
<evidence type="ECO:0000313" key="3">
    <source>
        <dbReference type="Proteomes" id="UP000095042"/>
    </source>
</evidence>
<evidence type="ECO:0008006" key="4">
    <source>
        <dbReference type="Google" id="ProtNLM"/>
    </source>
</evidence>
<dbReference type="Proteomes" id="UP000095042">
    <property type="component" value="Unassembled WGS sequence"/>
</dbReference>
<gene>
    <name evidence="2" type="ORF">AUC71_04145</name>
</gene>
<feature type="transmembrane region" description="Helical" evidence="1">
    <location>
        <begin position="240"/>
        <end position="260"/>
    </location>
</feature>
<keyword evidence="3" id="KW-1185">Reference proteome</keyword>
<dbReference type="EMBL" id="LPWD01000452">
    <property type="protein sequence ID" value="ODR97454.1"/>
    <property type="molecule type" value="Genomic_DNA"/>
</dbReference>
<feature type="transmembrane region" description="Helical" evidence="1">
    <location>
        <begin position="118"/>
        <end position="136"/>
    </location>
</feature>